<protein>
    <recommendedName>
        <fullName evidence="11">NADH dehydrogenase [ubiquinone] 1 subunit C2</fullName>
    </recommendedName>
</protein>
<proteinExistence type="inferred from homology"/>
<dbReference type="GO" id="GO:0005743">
    <property type="term" value="C:mitochondrial inner membrane"/>
    <property type="evidence" value="ECO:0007669"/>
    <property type="project" value="UniProtKB-SubCell"/>
</dbReference>
<evidence type="ECO:0000256" key="1">
    <source>
        <dbReference type="ARBA" id="ARBA00004298"/>
    </source>
</evidence>
<keyword evidence="6 11" id="KW-0999">Mitochondrion inner membrane</keyword>
<accession>A0AA97J0R9</accession>
<dbReference type="AlphaFoldDB" id="A0AA97J0R9"/>
<dbReference type="RefSeq" id="XP_054829094.1">
    <property type="nucleotide sequence ID" value="XM_054973119.1"/>
</dbReference>
<keyword evidence="9 11" id="KW-0496">Mitochondrion</keyword>
<dbReference type="Proteomes" id="UP001190640">
    <property type="component" value="Chromosome 3"/>
</dbReference>
<reference evidence="13" key="1">
    <citation type="submission" date="2025-08" db="UniProtKB">
        <authorList>
            <consortium name="RefSeq"/>
        </authorList>
    </citation>
    <scope>IDENTIFICATION</scope>
    <source>
        <tissue evidence="13">Blood</tissue>
    </source>
</reference>
<dbReference type="Pfam" id="PF06374">
    <property type="entry name" value="NDUF_C2"/>
    <property type="match status" value="1"/>
</dbReference>
<evidence type="ECO:0000256" key="8">
    <source>
        <dbReference type="ARBA" id="ARBA00022989"/>
    </source>
</evidence>
<gene>
    <name evidence="13" type="primary">NDUFC2</name>
</gene>
<evidence type="ECO:0000313" key="12">
    <source>
        <dbReference type="Proteomes" id="UP001190640"/>
    </source>
</evidence>
<evidence type="ECO:0000256" key="5">
    <source>
        <dbReference type="ARBA" id="ARBA00022692"/>
    </source>
</evidence>
<keyword evidence="10 11" id="KW-0472">Membrane</keyword>
<dbReference type="GeneID" id="129325464"/>
<evidence type="ECO:0000313" key="13">
    <source>
        <dbReference type="RefSeq" id="XP_054829094.1"/>
    </source>
</evidence>
<comment type="similarity">
    <text evidence="2 11">Belongs to the complex I NDUFC2 subunit family.</text>
</comment>
<keyword evidence="3 11" id="KW-0813">Transport</keyword>
<evidence type="ECO:0000256" key="2">
    <source>
        <dbReference type="ARBA" id="ARBA00008674"/>
    </source>
</evidence>
<dbReference type="GO" id="GO:0006120">
    <property type="term" value="P:mitochondrial electron transport, NADH to ubiquinone"/>
    <property type="evidence" value="ECO:0007669"/>
    <property type="project" value="InterPro"/>
</dbReference>
<evidence type="ECO:0000256" key="3">
    <source>
        <dbReference type="ARBA" id="ARBA00022448"/>
    </source>
</evidence>
<dbReference type="PANTHER" id="PTHR13099">
    <property type="entry name" value="NADH-UBIQUINONE OXIDOREDUCTASE SUBUNIT B14.5B"/>
    <property type="match status" value="1"/>
</dbReference>
<keyword evidence="5" id="KW-0812">Transmembrane</keyword>
<keyword evidence="4 11" id="KW-0679">Respiratory chain</keyword>
<dbReference type="KEGG" id="emc:129325464"/>
<name>A0AA97J0R9_EUBMA</name>
<sequence length="115" mass="13582">MGRELFVRLPDEARSLPPPPLFNFGSVYVSFMGWCSALVDNALRNRPILGTGVHRQLFWASVGFYIGYYLTRRADYFDAKRDQEMAEYIRHHSEDFKMEKKRTMAEVLENFRPVR</sequence>
<evidence type="ECO:0000256" key="4">
    <source>
        <dbReference type="ARBA" id="ARBA00022660"/>
    </source>
</evidence>
<dbReference type="PANTHER" id="PTHR13099:SF0">
    <property type="entry name" value="NADH DEHYDROGENASE [UBIQUINONE] 1 SUBUNIT C2-RELATED"/>
    <property type="match status" value="1"/>
</dbReference>
<evidence type="ECO:0000256" key="6">
    <source>
        <dbReference type="ARBA" id="ARBA00022792"/>
    </source>
</evidence>
<evidence type="ECO:0000256" key="9">
    <source>
        <dbReference type="ARBA" id="ARBA00023128"/>
    </source>
</evidence>
<comment type="function">
    <text evidence="11">Accessory subunit of the mitochondrial membrane respiratory chain NADH dehydrogenase (Complex I), that is believed not to be involved in catalysis. Complex I functions in the transfer of electrons from NADH to the respiratory chain. The immediate electron acceptor for the enzyme is believed to be ubiquinone.</text>
</comment>
<dbReference type="CTD" id="4718"/>
<keyword evidence="7 11" id="KW-0249">Electron transport</keyword>
<keyword evidence="12" id="KW-1185">Reference proteome</keyword>
<keyword evidence="8" id="KW-1133">Transmembrane helix</keyword>
<evidence type="ECO:0000256" key="10">
    <source>
        <dbReference type="ARBA" id="ARBA00023136"/>
    </source>
</evidence>
<organism evidence="12 13">
    <name type="scientific">Eublepharis macularius</name>
    <name type="common">Leopard gecko</name>
    <name type="synonym">Cyrtodactylus macularius</name>
    <dbReference type="NCBI Taxonomy" id="481883"/>
    <lineage>
        <taxon>Eukaryota</taxon>
        <taxon>Metazoa</taxon>
        <taxon>Chordata</taxon>
        <taxon>Craniata</taxon>
        <taxon>Vertebrata</taxon>
        <taxon>Euteleostomi</taxon>
        <taxon>Lepidosauria</taxon>
        <taxon>Squamata</taxon>
        <taxon>Bifurcata</taxon>
        <taxon>Gekkota</taxon>
        <taxon>Eublepharidae</taxon>
        <taxon>Eublepharinae</taxon>
        <taxon>Eublepharis</taxon>
    </lineage>
</organism>
<comment type="subcellular location">
    <subcellularLocation>
        <location evidence="1">Mitochondrion inner membrane</location>
        <topology evidence="1">Single-pass membrane protein</topology>
        <orientation evidence="1">Matrix side</orientation>
    </subcellularLocation>
</comment>
<dbReference type="PIRSF" id="PIRSF017834">
    <property type="entry name" value="NADH-UbQ_OxRdtase_b14.5b"/>
    <property type="match status" value="1"/>
</dbReference>
<evidence type="ECO:0000256" key="11">
    <source>
        <dbReference type="PIRNR" id="PIRNR017834"/>
    </source>
</evidence>
<evidence type="ECO:0000256" key="7">
    <source>
        <dbReference type="ARBA" id="ARBA00022982"/>
    </source>
</evidence>
<dbReference type="InterPro" id="IPR009423">
    <property type="entry name" value="NDUC2"/>
</dbReference>